<evidence type="ECO:0000259" key="1">
    <source>
        <dbReference type="PROSITE" id="PS50043"/>
    </source>
</evidence>
<keyword evidence="3" id="KW-1185">Reference proteome</keyword>
<accession>A0A0L1JLD2</accession>
<dbReference type="GO" id="GO:0006355">
    <property type="term" value="P:regulation of DNA-templated transcription"/>
    <property type="evidence" value="ECO:0007669"/>
    <property type="project" value="InterPro"/>
</dbReference>
<dbReference type="GO" id="GO:0003677">
    <property type="term" value="F:DNA binding"/>
    <property type="evidence" value="ECO:0007669"/>
    <property type="project" value="InterPro"/>
</dbReference>
<sequence>MTAKASQRDGGDADIDDLIGRVYDVALDPSRYEDLLDKWESTVAPLRQAQDATLLLDEPGIVGHFERADAVLEGMGAKRSTDEIALLLQQFDTVAAVVISERLDVAGLNEAAAHLLGTGQGARLTSFPLEAEDRAALARQIARMLGDASSEPSVFRVRREEEGQFIVFHMRRAARASGEPIVIAVTSDLRWPKGFGDILAEAFSLSAAETDVVRLLVECCSVKDIAETRGRSVETVRAQIKAILGKTETRSQIELIRLALSMMDIAGATEDAQPGPRLISQGLGQLEPLPFRTVFDADDRAIDYLILGDPKGTPVLFFHMDFGFVRWTVSAEAEAARLGLKVIVPVRGGFGHSDPTPKGANFGDVAARDAIRVLDEEGVTSCPVLALAADHMIALRLEQLRPGTVTAIVAAGGYFPCVTSEQVERMHKWHRFIQAGARYTPHLLPFLVKAGFHLARRGGKRAFVHSVFGESPADIATFEDEEVFEALVTGSEVCLSDTHSAHDGFTRQTLWEHGPDLPKLLKWSEGRFPYHSLNGLQDPGMHPDTIAEHAAAHPWIEFKLYEDAGQLLFFRHWRDALALILRYL</sequence>
<dbReference type="STRING" id="1317121.ATO11_15925"/>
<feature type="domain" description="HTH luxR-type" evidence="1">
    <location>
        <begin position="198"/>
        <end position="263"/>
    </location>
</feature>
<evidence type="ECO:0000313" key="3">
    <source>
        <dbReference type="Proteomes" id="UP000036938"/>
    </source>
</evidence>
<dbReference type="SUPFAM" id="SSF53474">
    <property type="entry name" value="alpha/beta-Hydrolases"/>
    <property type="match status" value="1"/>
</dbReference>
<gene>
    <name evidence="2" type="ORF">ATO11_15925</name>
</gene>
<dbReference type="Gene3D" id="3.40.50.1820">
    <property type="entry name" value="alpha/beta hydrolase"/>
    <property type="match status" value="1"/>
</dbReference>
<dbReference type="InterPro" id="IPR029058">
    <property type="entry name" value="AB_hydrolase_fold"/>
</dbReference>
<organism evidence="2 3">
    <name type="scientific">Pseudaestuariivita atlantica</name>
    <dbReference type="NCBI Taxonomy" id="1317121"/>
    <lineage>
        <taxon>Bacteria</taxon>
        <taxon>Pseudomonadati</taxon>
        <taxon>Pseudomonadota</taxon>
        <taxon>Alphaproteobacteria</taxon>
        <taxon>Rhodobacterales</taxon>
        <taxon>Paracoccaceae</taxon>
        <taxon>Pseudaestuariivita</taxon>
    </lineage>
</organism>
<dbReference type="InterPro" id="IPR016032">
    <property type="entry name" value="Sig_transdc_resp-reg_C-effctor"/>
</dbReference>
<dbReference type="CDD" id="cd06170">
    <property type="entry name" value="LuxR_C_like"/>
    <property type="match status" value="1"/>
</dbReference>
<dbReference type="Gene3D" id="1.10.10.10">
    <property type="entry name" value="Winged helix-like DNA-binding domain superfamily/Winged helix DNA-binding domain"/>
    <property type="match status" value="1"/>
</dbReference>
<evidence type="ECO:0000313" key="2">
    <source>
        <dbReference type="EMBL" id="KNG92522.1"/>
    </source>
</evidence>
<dbReference type="InterPro" id="IPR036388">
    <property type="entry name" value="WH-like_DNA-bd_sf"/>
</dbReference>
<reference evidence="2 3" key="1">
    <citation type="journal article" date="2015" name="Int. J. Syst. Evol. Microbiol.">
        <title>Aestuariivita atlantica sp. nov., isolated from deep sea sediment of the Atlantic Ocean.</title>
        <authorList>
            <person name="Li G."/>
            <person name="Lai Q."/>
            <person name="Du Y."/>
            <person name="Liu X."/>
            <person name="Sun F."/>
            <person name="Shao Z."/>
        </authorList>
    </citation>
    <scope>NUCLEOTIDE SEQUENCE [LARGE SCALE GENOMIC DNA]</scope>
    <source>
        <strain evidence="2 3">22II-S11-z3</strain>
    </source>
</reference>
<dbReference type="Proteomes" id="UP000036938">
    <property type="component" value="Unassembled WGS sequence"/>
</dbReference>
<dbReference type="PROSITE" id="PS50043">
    <property type="entry name" value="HTH_LUXR_2"/>
    <property type="match status" value="1"/>
</dbReference>
<dbReference type="AlphaFoldDB" id="A0A0L1JLD2"/>
<dbReference type="EMBL" id="AQQZ01000008">
    <property type="protein sequence ID" value="KNG92522.1"/>
    <property type="molecule type" value="Genomic_DNA"/>
</dbReference>
<dbReference type="SMART" id="SM00421">
    <property type="entry name" value="HTH_LUXR"/>
    <property type="match status" value="1"/>
</dbReference>
<dbReference type="InterPro" id="IPR000792">
    <property type="entry name" value="Tscrpt_reg_LuxR_C"/>
</dbReference>
<proteinExistence type="predicted"/>
<protein>
    <recommendedName>
        <fullName evidence="1">HTH luxR-type domain-containing protein</fullName>
    </recommendedName>
</protein>
<comment type="caution">
    <text evidence="2">The sequence shown here is derived from an EMBL/GenBank/DDBJ whole genome shotgun (WGS) entry which is preliminary data.</text>
</comment>
<dbReference type="RefSeq" id="WP_050531904.1">
    <property type="nucleotide sequence ID" value="NZ_AQQZ01000008.1"/>
</dbReference>
<name>A0A0L1JLD2_9RHOB</name>
<dbReference type="SUPFAM" id="SSF46894">
    <property type="entry name" value="C-terminal effector domain of the bipartite response regulators"/>
    <property type="match status" value="1"/>
</dbReference>